<organism evidence="14 16">
    <name type="scientific">Methanobrevibacter olleyae</name>
    <dbReference type="NCBI Taxonomy" id="294671"/>
    <lineage>
        <taxon>Archaea</taxon>
        <taxon>Methanobacteriati</taxon>
        <taxon>Methanobacteriota</taxon>
        <taxon>Methanomada group</taxon>
        <taxon>Methanobacteria</taxon>
        <taxon>Methanobacteriales</taxon>
        <taxon>Methanobacteriaceae</taxon>
        <taxon>Methanobrevibacter</taxon>
    </lineage>
</organism>
<feature type="transmembrane region" description="Helical" evidence="13">
    <location>
        <begin position="429"/>
        <end position="455"/>
    </location>
</feature>
<keyword evidence="3" id="KW-0813">Transport</keyword>
<dbReference type="GO" id="GO:0015193">
    <property type="term" value="F:L-proline transmembrane transporter activity"/>
    <property type="evidence" value="ECO:0007669"/>
    <property type="project" value="TreeGrafter"/>
</dbReference>
<accession>A0A126R152</accession>
<evidence type="ECO:0000256" key="3">
    <source>
        <dbReference type="ARBA" id="ARBA00022448"/>
    </source>
</evidence>
<dbReference type="GO" id="GO:0005298">
    <property type="term" value="F:proline:sodium symporter activity"/>
    <property type="evidence" value="ECO:0007669"/>
    <property type="project" value="TreeGrafter"/>
</dbReference>
<dbReference type="Proteomes" id="UP000183442">
    <property type="component" value="Unassembled WGS sequence"/>
</dbReference>
<feature type="transmembrane region" description="Helical" evidence="13">
    <location>
        <begin position="121"/>
        <end position="145"/>
    </location>
</feature>
<keyword evidence="4" id="KW-1003">Cell membrane</keyword>
<evidence type="ECO:0000256" key="9">
    <source>
        <dbReference type="ARBA" id="ARBA00023065"/>
    </source>
</evidence>
<dbReference type="PANTHER" id="PTHR48086:SF3">
    <property type="entry name" value="SODIUM_PROLINE SYMPORTER"/>
    <property type="match status" value="1"/>
</dbReference>
<evidence type="ECO:0000256" key="8">
    <source>
        <dbReference type="ARBA" id="ARBA00023053"/>
    </source>
</evidence>
<comment type="similarity">
    <text evidence="2 12">Belongs to the sodium:solute symporter (SSF) (TC 2.A.21) family.</text>
</comment>
<reference evidence="16" key="2">
    <citation type="submission" date="2016-02" db="EMBL/GenBank/DDBJ databases">
        <title>The draft genome sequence of the rumen methanogen Methanobrevibacter olleyae YLM1.</title>
        <authorList>
            <consortium name="New Zealand Agricultural Greenhouse Gas Research Centre/Pastoral Greenhouse Gas Research Consortium"/>
            <person name="Kelly W.J."/>
            <person name="Li D."/>
            <person name="Lambie S.C."/>
            <person name="Attwood G.T."/>
            <person name="Altermann E."/>
            <person name="Leahy S.C."/>
        </authorList>
    </citation>
    <scope>NUCLEOTIDE SEQUENCE [LARGE SCALE GENOMIC DNA]</scope>
    <source>
        <strain evidence="16">YLM1</strain>
    </source>
</reference>
<evidence type="ECO:0000256" key="2">
    <source>
        <dbReference type="ARBA" id="ARBA00006434"/>
    </source>
</evidence>
<evidence type="ECO:0000313" key="15">
    <source>
        <dbReference type="EMBL" id="SFL19490.1"/>
    </source>
</evidence>
<keyword evidence="5 13" id="KW-0812">Transmembrane</keyword>
<keyword evidence="6" id="KW-0769">Symport</keyword>
<name>A0A126R152_METOL</name>
<evidence type="ECO:0000256" key="10">
    <source>
        <dbReference type="ARBA" id="ARBA00023136"/>
    </source>
</evidence>
<dbReference type="KEGG" id="mol:YLM1_1245"/>
<evidence type="ECO:0000256" key="11">
    <source>
        <dbReference type="ARBA" id="ARBA00023201"/>
    </source>
</evidence>
<dbReference type="PROSITE" id="PS50283">
    <property type="entry name" value="NA_SOLUT_SYMP_3"/>
    <property type="match status" value="1"/>
</dbReference>
<dbReference type="STRING" id="294671.YLM1_1245"/>
<reference evidence="14 16" key="1">
    <citation type="journal article" date="2016" name="Genome Announc.">
        <title>Draft Genome Sequence of the Rumen Methanogen Methanobrevibacter olleyae YLM1.</title>
        <authorList>
            <person name="Kelly W.J."/>
            <person name="Li D."/>
            <person name="Lambie S.C."/>
            <person name="Cox F."/>
            <person name="Attwood G.T."/>
            <person name="Altermann E."/>
            <person name="Leahy S.C."/>
        </authorList>
    </citation>
    <scope>NUCLEOTIDE SEQUENCE [LARGE SCALE GENOMIC DNA]</scope>
    <source>
        <strain evidence="14 16">YLM1</strain>
    </source>
</reference>
<dbReference type="InterPro" id="IPR050277">
    <property type="entry name" value="Sodium:Solute_Symporter"/>
</dbReference>
<dbReference type="Proteomes" id="UP000066376">
    <property type="component" value="Chromosome"/>
</dbReference>
<feature type="transmembrane region" description="Helical" evidence="13">
    <location>
        <begin position="73"/>
        <end position="93"/>
    </location>
</feature>
<feature type="transmembrane region" description="Helical" evidence="13">
    <location>
        <begin position="45"/>
        <end position="67"/>
    </location>
</feature>
<feature type="transmembrane region" description="Helical" evidence="13">
    <location>
        <begin position="245"/>
        <end position="263"/>
    </location>
</feature>
<evidence type="ECO:0000313" key="17">
    <source>
        <dbReference type="Proteomes" id="UP000183442"/>
    </source>
</evidence>
<dbReference type="PATRIC" id="fig|294671.3.peg.1302"/>
<feature type="transmembrane region" description="Helical" evidence="13">
    <location>
        <begin position="401"/>
        <end position="423"/>
    </location>
</feature>
<dbReference type="Pfam" id="PF00474">
    <property type="entry name" value="SSF"/>
    <property type="match status" value="1"/>
</dbReference>
<feature type="transmembrane region" description="Helical" evidence="13">
    <location>
        <begin position="157"/>
        <end position="177"/>
    </location>
</feature>
<keyword evidence="11" id="KW-0739">Sodium transport</keyword>
<evidence type="ECO:0000313" key="16">
    <source>
        <dbReference type="Proteomes" id="UP000066376"/>
    </source>
</evidence>
<evidence type="ECO:0000256" key="6">
    <source>
        <dbReference type="ARBA" id="ARBA00022847"/>
    </source>
</evidence>
<dbReference type="EMBL" id="CP014265">
    <property type="protein sequence ID" value="AMK15802.1"/>
    <property type="molecule type" value="Genomic_DNA"/>
</dbReference>
<reference evidence="15" key="3">
    <citation type="submission" date="2016-10" db="EMBL/GenBank/DDBJ databases">
        <authorList>
            <person name="de Groot N.N."/>
        </authorList>
    </citation>
    <scope>NUCLEOTIDE SEQUENCE [LARGE SCALE GENOMIC DNA]</scope>
    <source>
        <strain evidence="15">DSM 16632</strain>
    </source>
</reference>
<dbReference type="OrthoDB" id="9779at2157"/>
<reference evidence="17" key="4">
    <citation type="submission" date="2016-10" db="EMBL/GenBank/DDBJ databases">
        <authorList>
            <person name="Varghese N."/>
        </authorList>
    </citation>
    <scope>NUCLEOTIDE SEQUENCE [LARGE SCALE GENOMIC DNA]</scope>
    <source>
        <strain evidence="17">DSM 16632</strain>
    </source>
</reference>
<feature type="transmembrane region" description="Helical" evidence="13">
    <location>
        <begin position="6"/>
        <end position="25"/>
    </location>
</feature>
<evidence type="ECO:0000256" key="1">
    <source>
        <dbReference type="ARBA" id="ARBA00004651"/>
    </source>
</evidence>
<keyword evidence="9" id="KW-0406">Ion transport</keyword>
<keyword evidence="10 13" id="KW-0472">Membrane</keyword>
<evidence type="ECO:0000256" key="7">
    <source>
        <dbReference type="ARBA" id="ARBA00022989"/>
    </source>
</evidence>
<dbReference type="EMBL" id="FOTL01000002">
    <property type="protein sequence ID" value="SFL19490.1"/>
    <property type="molecule type" value="Genomic_DNA"/>
</dbReference>
<gene>
    <name evidence="15" type="ORF">SAMN02910297_00170</name>
    <name evidence="14" type="ORF">YLM1_1245</name>
</gene>
<keyword evidence="7 13" id="KW-1133">Transmembrane helix</keyword>
<evidence type="ECO:0000256" key="5">
    <source>
        <dbReference type="ARBA" id="ARBA00022692"/>
    </source>
</evidence>
<feature type="transmembrane region" description="Helical" evidence="13">
    <location>
        <begin position="462"/>
        <end position="481"/>
    </location>
</feature>
<dbReference type="CDD" id="cd10322">
    <property type="entry name" value="SLC5sbd"/>
    <property type="match status" value="1"/>
</dbReference>
<evidence type="ECO:0000313" key="14">
    <source>
        <dbReference type="EMBL" id="AMK15802.1"/>
    </source>
</evidence>
<dbReference type="GeneID" id="28489551"/>
<keyword evidence="8" id="KW-0915">Sodium</keyword>
<feature type="transmembrane region" description="Helical" evidence="13">
    <location>
        <begin position="189"/>
        <end position="206"/>
    </location>
</feature>
<dbReference type="PANTHER" id="PTHR48086">
    <property type="entry name" value="SODIUM/PROLINE SYMPORTER-RELATED"/>
    <property type="match status" value="1"/>
</dbReference>
<proteinExistence type="inferred from homology"/>
<dbReference type="AlphaFoldDB" id="A0A126R152"/>
<dbReference type="InterPro" id="IPR038377">
    <property type="entry name" value="Na/Glc_symporter_sf"/>
</dbReference>
<protein>
    <submittedName>
        <fullName evidence="15">Solute:Na+ symporter, SSS family</fullName>
    </submittedName>
    <submittedName>
        <fullName evidence="14">Transporter SSS family</fullName>
    </submittedName>
</protein>
<keyword evidence="16" id="KW-1185">Reference proteome</keyword>
<feature type="transmembrane region" description="Helical" evidence="13">
    <location>
        <begin position="512"/>
        <end position="531"/>
    </location>
</feature>
<sequence length="552" mass="59918">MDYFLLGVVFIVYFLMVGYVGYLAWKRTNSSEDFMVAGRETHPYIMALSYGATFISTAAIVGFGGVAGKYGMGILWLAFLNIIIGIFIAFVFFGKRTRKMGKNLDSLTFPEFLGRRFNSKFIQYFSGTLIFCAMPIYAAVVLIGAARFMESSLMLDFNVALLVLAIVICGYVLFGGLKGVMYTDALQGSIMFIGMLILLVFIYWVLGGVTEANTALTNMAHLYPADAIAEGGTGWTSFPRLGSPFWWSLVTTTIMGVGIGSLAQPQLAVRFMTVKSDKELHRSLLIGAIFIFVMTGSAYVVGSLCNVYFYQHFGQIAIDYVGGNMDSIIPTFISTALPEWFVYIFLLSLLAAAMSTLSSQYHTQGTALGHDIVDALKNRGKSDGISDEEIKESASSEETKIGFISVSQLGILIAVILSLIIGLALPGGIVALGTSLFMGLCAAAFLPVYCAALFWKRTTKEGAIAGLVSGTLTSLFLLVFVYKKTAVGLGICKFIFGVDMLINVMPWYSIDVMIFAIPVSVIFTVVVSLLTEPLEEKVISRAFNGLSKNGGK</sequence>
<feature type="transmembrane region" description="Helical" evidence="13">
    <location>
        <begin position="284"/>
        <end position="310"/>
    </location>
</feature>
<dbReference type="InterPro" id="IPR001734">
    <property type="entry name" value="Na/solute_symporter"/>
</dbReference>
<dbReference type="Gene3D" id="1.20.1730.10">
    <property type="entry name" value="Sodium/glucose cotransporter"/>
    <property type="match status" value="1"/>
</dbReference>
<evidence type="ECO:0000256" key="13">
    <source>
        <dbReference type="SAM" id="Phobius"/>
    </source>
</evidence>
<comment type="subcellular location">
    <subcellularLocation>
        <location evidence="1">Cell membrane</location>
        <topology evidence="1">Multi-pass membrane protein</topology>
    </subcellularLocation>
</comment>
<dbReference type="RefSeq" id="WP_067147349.1">
    <property type="nucleotide sequence ID" value="NZ_CP014265.1"/>
</dbReference>
<evidence type="ECO:0000256" key="4">
    <source>
        <dbReference type="ARBA" id="ARBA00022475"/>
    </source>
</evidence>
<evidence type="ECO:0000256" key="12">
    <source>
        <dbReference type="RuleBase" id="RU362091"/>
    </source>
</evidence>
<dbReference type="GO" id="GO:0005886">
    <property type="term" value="C:plasma membrane"/>
    <property type="evidence" value="ECO:0007669"/>
    <property type="project" value="UniProtKB-SubCell"/>
</dbReference>
<dbReference type="GO" id="GO:0015824">
    <property type="term" value="P:proline transport"/>
    <property type="evidence" value="ECO:0007669"/>
    <property type="project" value="TreeGrafter"/>
</dbReference>